<protein>
    <submittedName>
        <fullName evidence="2">Uncharacterized protein</fullName>
    </submittedName>
</protein>
<accession>A0A8J3P2Z4</accession>
<feature type="transmembrane region" description="Helical" evidence="1">
    <location>
        <begin position="143"/>
        <end position="161"/>
    </location>
</feature>
<keyword evidence="1" id="KW-1133">Transmembrane helix</keyword>
<sequence>MVDWLMNGLVKWLAERLQDLLGGLLSYLTSSMFLSPDVTVLPQVQTIAGKSALVVNACFVLAIIAVGIATMVGGSVEMRYTLKDLFPRLIVGLVASYFAVPLTSATIDIANSLTVAMVGPSAPHTTDVVNMTRTHVVAALTDPANALVALVIGLLIVGLMFTFITGWIVRVGVLVILAGIAPVALACYATPWTQEAAQLWWRTLLGCLGTVTLQAIGFSTGLDLLVDPDANLPILLGLPGSDVLNLLLVAVLLWVTIKIPGHMRRFVTRQGGTNMGGVLLRAVLIQSLTRRIPFGRAVRGGR</sequence>
<evidence type="ECO:0000313" key="2">
    <source>
        <dbReference type="EMBL" id="GIG02058.1"/>
    </source>
</evidence>
<reference evidence="2 3" key="1">
    <citation type="submission" date="2021-01" db="EMBL/GenBank/DDBJ databases">
        <title>Whole genome shotgun sequence of Catellatospora citrea NBRC 14495.</title>
        <authorList>
            <person name="Komaki H."/>
            <person name="Tamura T."/>
        </authorList>
    </citation>
    <scope>NUCLEOTIDE SEQUENCE [LARGE SCALE GENOMIC DNA]</scope>
    <source>
        <strain evidence="2 3">NBRC 14495</strain>
    </source>
</reference>
<organism evidence="2 3">
    <name type="scientific">Catellatospora citrea</name>
    <dbReference type="NCBI Taxonomy" id="53366"/>
    <lineage>
        <taxon>Bacteria</taxon>
        <taxon>Bacillati</taxon>
        <taxon>Actinomycetota</taxon>
        <taxon>Actinomycetes</taxon>
        <taxon>Micromonosporales</taxon>
        <taxon>Micromonosporaceae</taxon>
        <taxon>Catellatospora</taxon>
    </lineage>
</organism>
<keyword evidence="1" id="KW-0812">Transmembrane</keyword>
<feature type="transmembrane region" description="Helical" evidence="1">
    <location>
        <begin position="199"/>
        <end position="222"/>
    </location>
</feature>
<comment type="caution">
    <text evidence="2">The sequence shown here is derived from an EMBL/GenBank/DDBJ whole genome shotgun (WGS) entry which is preliminary data.</text>
</comment>
<feature type="transmembrane region" description="Helical" evidence="1">
    <location>
        <begin position="85"/>
        <end position="107"/>
    </location>
</feature>
<name>A0A8J3P2Z4_9ACTN</name>
<dbReference type="EMBL" id="BONH01000047">
    <property type="protein sequence ID" value="GIG02058.1"/>
    <property type="molecule type" value="Genomic_DNA"/>
</dbReference>
<keyword evidence="1" id="KW-0472">Membrane</keyword>
<evidence type="ECO:0000256" key="1">
    <source>
        <dbReference type="SAM" id="Phobius"/>
    </source>
</evidence>
<keyword evidence="3" id="KW-1185">Reference proteome</keyword>
<gene>
    <name evidence="2" type="ORF">Cci01nite_71510</name>
</gene>
<feature type="transmembrane region" description="Helical" evidence="1">
    <location>
        <begin position="167"/>
        <end position="187"/>
    </location>
</feature>
<dbReference type="RefSeq" id="WP_120316809.1">
    <property type="nucleotide sequence ID" value="NZ_BONH01000047.1"/>
</dbReference>
<feature type="transmembrane region" description="Helical" evidence="1">
    <location>
        <begin position="234"/>
        <end position="255"/>
    </location>
</feature>
<feature type="transmembrane region" description="Helical" evidence="1">
    <location>
        <begin position="53"/>
        <end position="73"/>
    </location>
</feature>
<evidence type="ECO:0000313" key="3">
    <source>
        <dbReference type="Proteomes" id="UP000659904"/>
    </source>
</evidence>
<dbReference type="Proteomes" id="UP000659904">
    <property type="component" value="Unassembled WGS sequence"/>
</dbReference>
<proteinExistence type="predicted"/>
<dbReference type="AlphaFoldDB" id="A0A8J3P2Z4"/>